<name>D1AE73_THECD</name>
<keyword evidence="8 19" id="KW-0479">Metal-binding</keyword>
<dbReference type="HOGENOM" id="CLU_008255_2_1_11"/>
<comment type="cofactor">
    <cofactor evidence="19">
        <name>Mg(2+)</name>
        <dbReference type="ChEBI" id="CHEBI:18420"/>
    </cofactor>
    <text evidence="19">Binds 3 Mg(2+) ions per subunit.</text>
</comment>
<dbReference type="eggNOG" id="COG2898">
    <property type="taxonomic scope" value="Bacteria"/>
</dbReference>
<dbReference type="InterPro" id="IPR012340">
    <property type="entry name" value="NA-bd_OB-fold"/>
</dbReference>
<keyword evidence="20" id="KW-0472">Membrane</keyword>
<keyword evidence="10 19" id="KW-0067">ATP-binding</keyword>
<dbReference type="GO" id="GO:0046677">
    <property type="term" value="P:response to antibiotic"/>
    <property type="evidence" value="ECO:0007669"/>
    <property type="project" value="UniProtKB-KW"/>
</dbReference>
<feature type="transmembrane region" description="Helical" evidence="20">
    <location>
        <begin position="159"/>
        <end position="182"/>
    </location>
</feature>
<dbReference type="GO" id="GO:0050071">
    <property type="term" value="F:phosphatidylglycerol lysyltransferase activity"/>
    <property type="evidence" value="ECO:0007669"/>
    <property type="project" value="UniProtKB-EC"/>
</dbReference>
<gene>
    <name evidence="19" type="primary">lysS</name>
    <name evidence="22" type="ordered locus">Tcur_3970</name>
</gene>
<evidence type="ECO:0000256" key="13">
    <source>
        <dbReference type="ARBA" id="ARBA00023146"/>
    </source>
</evidence>
<evidence type="ECO:0000256" key="10">
    <source>
        <dbReference type="ARBA" id="ARBA00022840"/>
    </source>
</evidence>
<dbReference type="NCBIfam" id="TIGR00499">
    <property type="entry name" value="lysS_bact"/>
    <property type="match status" value="1"/>
</dbReference>
<evidence type="ECO:0000256" key="4">
    <source>
        <dbReference type="ARBA" id="ARBA00022475"/>
    </source>
</evidence>
<evidence type="ECO:0000256" key="8">
    <source>
        <dbReference type="ARBA" id="ARBA00022723"/>
    </source>
</evidence>
<evidence type="ECO:0000256" key="20">
    <source>
        <dbReference type="SAM" id="Phobius"/>
    </source>
</evidence>
<feature type="transmembrane region" description="Helical" evidence="20">
    <location>
        <begin position="64"/>
        <end position="84"/>
    </location>
</feature>
<dbReference type="SUPFAM" id="SSF55681">
    <property type="entry name" value="Class II aaRS and biotin synthetases"/>
    <property type="match status" value="1"/>
</dbReference>
<protein>
    <recommendedName>
        <fullName evidence="19">Lysine--tRNA ligase</fullName>
        <ecNumber evidence="19">6.1.1.6</ecNumber>
    </recommendedName>
    <alternativeName>
        <fullName evidence="19">Lysyl-tRNA synthetase</fullName>
        <shortName evidence="19">LysRS</shortName>
    </alternativeName>
</protein>
<keyword evidence="9 19" id="KW-0547">Nucleotide-binding</keyword>
<keyword evidence="19" id="KW-0963">Cytoplasm</keyword>
<evidence type="ECO:0000256" key="6">
    <source>
        <dbReference type="ARBA" id="ARBA00022679"/>
    </source>
</evidence>
<dbReference type="Gene3D" id="3.30.930.10">
    <property type="entry name" value="Bira Bifunctional Protein, Domain 2"/>
    <property type="match status" value="1"/>
</dbReference>
<feature type="binding site" evidence="19">
    <location>
        <position position="1032"/>
    </location>
    <ligand>
        <name>Mg(2+)</name>
        <dbReference type="ChEBI" id="CHEBI:18420"/>
        <label>2</label>
    </ligand>
</feature>
<evidence type="ECO:0000256" key="19">
    <source>
        <dbReference type="HAMAP-Rule" id="MF_00252"/>
    </source>
</evidence>
<dbReference type="PROSITE" id="PS50862">
    <property type="entry name" value="AA_TRNA_LIGASE_II"/>
    <property type="match status" value="1"/>
</dbReference>
<feature type="binding site" evidence="19">
    <location>
        <position position="1032"/>
    </location>
    <ligand>
        <name>Mg(2+)</name>
        <dbReference type="ChEBI" id="CHEBI:18420"/>
        <label>1</label>
    </ligand>
</feature>
<dbReference type="GO" id="GO:0000049">
    <property type="term" value="F:tRNA binding"/>
    <property type="evidence" value="ECO:0007669"/>
    <property type="project" value="TreeGrafter"/>
</dbReference>
<keyword evidence="5 19" id="KW-0436">Ligase</keyword>
<dbReference type="CDD" id="cd04322">
    <property type="entry name" value="LysRS_N"/>
    <property type="match status" value="1"/>
</dbReference>
<feature type="transmembrane region" description="Helical" evidence="20">
    <location>
        <begin position="220"/>
        <end position="240"/>
    </location>
</feature>
<evidence type="ECO:0000256" key="5">
    <source>
        <dbReference type="ARBA" id="ARBA00022598"/>
    </source>
</evidence>
<dbReference type="GO" id="GO:0005886">
    <property type="term" value="C:plasma membrane"/>
    <property type="evidence" value="ECO:0007669"/>
    <property type="project" value="UniProtKB-SubCell"/>
</dbReference>
<evidence type="ECO:0000256" key="17">
    <source>
        <dbReference type="ARBA" id="ARBA00047540"/>
    </source>
</evidence>
<dbReference type="Pfam" id="PF00152">
    <property type="entry name" value="tRNA-synt_2"/>
    <property type="match status" value="1"/>
</dbReference>
<comment type="catalytic activity">
    <reaction evidence="17">
        <text>L-lysyl-tRNA(Lys) + a 1,2-diacyl-sn-glycero-3-phospho-(1'-sn-glycerol) = a 1,2-diacyl-sn-glycero-3-phospho-1'-(3'-O-L-lysyl)-sn-glycerol + tRNA(Lys)</text>
        <dbReference type="Rhea" id="RHEA:10668"/>
        <dbReference type="Rhea" id="RHEA-COMP:9696"/>
        <dbReference type="Rhea" id="RHEA-COMP:9697"/>
        <dbReference type="ChEBI" id="CHEBI:64716"/>
        <dbReference type="ChEBI" id="CHEBI:75792"/>
        <dbReference type="ChEBI" id="CHEBI:78442"/>
        <dbReference type="ChEBI" id="CHEBI:78529"/>
        <dbReference type="EC" id="2.3.2.3"/>
    </reaction>
</comment>
<dbReference type="GO" id="GO:0005524">
    <property type="term" value="F:ATP binding"/>
    <property type="evidence" value="ECO:0007669"/>
    <property type="project" value="UniProtKB-UniRule"/>
</dbReference>
<keyword evidence="15" id="KW-0511">Multifunctional enzyme</keyword>
<evidence type="ECO:0000256" key="2">
    <source>
        <dbReference type="ARBA" id="ARBA00005270"/>
    </source>
</evidence>
<keyword evidence="11 20" id="KW-1133">Transmembrane helix</keyword>
<dbReference type="InterPro" id="IPR006195">
    <property type="entry name" value="aa-tRNA-synth_II"/>
</dbReference>
<dbReference type="InterPro" id="IPR002313">
    <property type="entry name" value="Lys-tRNA-ligase_II"/>
</dbReference>
<dbReference type="Pfam" id="PF09924">
    <property type="entry name" value="LPG_synthase_C"/>
    <property type="match status" value="1"/>
</dbReference>
<evidence type="ECO:0000313" key="22">
    <source>
        <dbReference type="EMBL" id="ACY99499.1"/>
    </source>
</evidence>
<feature type="binding site" evidence="19">
    <location>
        <position position="1025"/>
    </location>
    <ligand>
        <name>Mg(2+)</name>
        <dbReference type="ChEBI" id="CHEBI:18420"/>
        <label>1</label>
    </ligand>
</feature>
<dbReference type="STRING" id="471852.Tcur_3970"/>
<dbReference type="InterPro" id="IPR031553">
    <property type="entry name" value="tRNA-synt_2_TM"/>
</dbReference>
<dbReference type="InterPro" id="IPR004364">
    <property type="entry name" value="Aa-tRNA-synt_II"/>
</dbReference>
<dbReference type="InterPro" id="IPR044136">
    <property type="entry name" value="Lys-tRNA-ligase_II_N"/>
</dbReference>
<keyword evidence="6" id="KW-0808">Transferase</keyword>
<reference evidence="22 23" key="1">
    <citation type="journal article" date="2011" name="Stand. Genomic Sci.">
        <title>Complete genome sequence of Thermomonospora curvata type strain (B9).</title>
        <authorList>
            <person name="Chertkov O."/>
            <person name="Sikorski J."/>
            <person name="Nolan M."/>
            <person name="Lapidus A."/>
            <person name="Lucas S."/>
            <person name="Del Rio T.G."/>
            <person name="Tice H."/>
            <person name="Cheng J.F."/>
            <person name="Goodwin L."/>
            <person name="Pitluck S."/>
            <person name="Liolios K."/>
            <person name="Ivanova N."/>
            <person name="Mavromatis K."/>
            <person name="Mikhailova N."/>
            <person name="Ovchinnikova G."/>
            <person name="Pati A."/>
            <person name="Chen A."/>
            <person name="Palaniappan K."/>
            <person name="Djao O.D."/>
            <person name="Land M."/>
            <person name="Hauser L."/>
            <person name="Chang Y.J."/>
            <person name="Jeffries C.D."/>
            <person name="Brettin T."/>
            <person name="Han C."/>
            <person name="Detter J.C."/>
            <person name="Rohde M."/>
            <person name="Goker M."/>
            <person name="Woyke T."/>
            <person name="Bristow J."/>
            <person name="Eisen J.A."/>
            <person name="Markowitz V."/>
            <person name="Hugenholtz P."/>
            <person name="Klenk H.P."/>
            <person name="Kyrpides N.C."/>
        </authorList>
    </citation>
    <scope>NUCLEOTIDE SEQUENCE [LARGE SCALE GENOMIC DNA]</scope>
    <source>
        <strain evidence="23">ATCC 19995 / DSM 43183 / JCM 3096 / KCTC 9072 / NBRC 15933 / NCIMB 10081 / Henssen B9</strain>
    </source>
</reference>
<evidence type="ECO:0000256" key="14">
    <source>
        <dbReference type="ARBA" id="ARBA00023251"/>
    </source>
</evidence>
<dbReference type="Proteomes" id="UP000001918">
    <property type="component" value="Chromosome"/>
</dbReference>
<dbReference type="KEGG" id="tcu:Tcur_3970"/>
<feature type="domain" description="Aminoacyl-transfer RNA synthetases class-II family profile" evidence="21">
    <location>
        <begin position="795"/>
        <end position="1106"/>
    </location>
</feature>
<dbReference type="GO" id="GO:0004824">
    <property type="term" value="F:lysine-tRNA ligase activity"/>
    <property type="evidence" value="ECO:0007669"/>
    <property type="project" value="UniProtKB-UniRule"/>
</dbReference>
<dbReference type="InterPro" id="IPR004365">
    <property type="entry name" value="NA-bd_OB_tRNA"/>
</dbReference>
<dbReference type="eggNOG" id="COG1190">
    <property type="taxonomic scope" value="Bacteria"/>
</dbReference>
<dbReference type="HAMAP" id="MF_00252">
    <property type="entry name" value="Lys_tRNA_synth_class2"/>
    <property type="match status" value="1"/>
</dbReference>
<accession>D1AE73</accession>
<organism evidence="22 23">
    <name type="scientific">Thermomonospora curvata (strain ATCC 19995 / DSM 43183 / JCM 3096 / KCTC 9072 / NBRC 15933 / NCIMB 10081 / Henssen B9)</name>
    <dbReference type="NCBI Taxonomy" id="471852"/>
    <lineage>
        <taxon>Bacteria</taxon>
        <taxon>Bacillati</taxon>
        <taxon>Actinomycetota</taxon>
        <taxon>Actinomycetes</taxon>
        <taxon>Streptosporangiales</taxon>
        <taxon>Thermomonosporaceae</taxon>
        <taxon>Thermomonospora</taxon>
    </lineage>
</organism>
<evidence type="ECO:0000313" key="23">
    <source>
        <dbReference type="Proteomes" id="UP000001918"/>
    </source>
</evidence>
<feature type="transmembrane region" description="Helical" evidence="20">
    <location>
        <begin position="31"/>
        <end position="52"/>
    </location>
</feature>
<dbReference type="GO" id="GO:0006430">
    <property type="term" value="P:lysyl-tRNA aminoacylation"/>
    <property type="evidence" value="ECO:0007669"/>
    <property type="project" value="UniProtKB-UniRule"/>
</dbReference>
<comment type="similarity">
    <text evidence="19">Belongs to the class-II aminoacyl-tRNA synthetase family.</text>
</comment>
<evidence type="ECO:0000256" key="15">
    <source>
        <dbReference type="ARBA" id="ARBA00023268"/>
    </source>
</evidence>
<dbReference type="Gene3D" id="2.40.50.140">
    <property type="entry name" value="Nucleic acid-binding proteins"/>
    <property type="match status" value="1"/>
</dbReference>
<sequence>MTADSKVPAGTAGHGLRDGWQRLTKAAPDVFFWYTRLSGVLSILAFVSSDLIQRLGGIWALQWIYYLGFTASLPYGVLLILLSMGVRRRKKAAWRILMLLFGGYFAIALLVVGSLAADPDRSVAAGELVTVVAYAAVLTLLAAARPEFNALPDRANRRLALAVFSGLLVVSGLLGTGLVTLMNRDPDGRFLTDALYVVLQTVGGPGVTGEPINVDVPTRVNLLLGVLGTGLLIITFWALFRPGHRDAVLSPAEELTARRLLAEYGEQDSLGYFALRRDKNVIVAPNGKAAISYRVEGAVSLASGDPLGDPESWDQAIELWLAECRAHAWIPGVVSAGERAAHVYRRHGFDALELGDEAILELTDFTLDGREMRQVRQAVRRVERAGYTVRIRRHAQIPPEEMAQLIASADRWREGAIERGFSMALGRLGDPTDGRCLMVEAFDAQGRLRGLLSFVPWGRHGLSLDLMRRDRTAENGLNEFMIAKVAEQAALIGAQKMSLNFAMLRSAFERGSQLGAGPVARAWHRFLSLASKFWQLESLYLANAKYNPTWAPRFVCYQQSRDLVRLGLAFARAEGFLPTLNRPRLERAARLTPSPELVRRIKRIEEEAEAARAPQRRLSEQERVRHAKLEHIRAAGMDPYPLGFDRTDFAADIRARFGGLPPDARTGEQVRIAGRVMLAREHGRLVFVTLRDETGDIQVMLSADRLEPDGPDGAPVPGSLRAWKRLIDLGDQVGIAGEVVTSKRGELSVLATSWTLTAKCLRPLPNKRSGLADPEARVRQRYVEFIVNDEARRMLRMRGDAVAAIRDRLRELGYLEVETPMLQPIHGGAAARPFTTRINAYNMQLYLRIAPELYLKRLLVGGVGKVFEINRNFRNEGVSPKHNPEFTMLEAYEPYGDYDTMAALTRDLVLRAARAALGTTVVVRDGAECDLAEPWRQITVYESVSRALGEEITPDTPASLVGKYAERAGLEFDAGWGQGKLVQELFEALVEPGIKAPTFVRDYPAETSPLTRPHRADPRLAEKWDLIVFGLELGTAYSELIDPILQRQRLTEQSLLAAGGDPEAMELDEDFLRALEYAMPPAGGMGMGIDRLLITLTGKSIRETIPFPLARPR</sequence>
<evidence type="ECO:0000256" key="1">
    <source>
        <dbReference type="ARBA" id="ARBA00004651"/>
    </source>
</evidence>
<dbReference type="InterPro" id="IPR045864">
    <property type="entry name" value="aa-tRNA-synth_II/BPL/LPL"/>
</dbReference>
<evidence type="ECO:0000256" key="18">
    <source>
        <dbReference type="ARBA" id="ARBA00048573"/>
    </source>
</evidence>
<dbReference type="NCBIfam" id="NF002821">
    <property type="entry name" value="PRK02983.1"/>
    <property type="match status" value="1"/>
</dbReference>
<comment type="subunit">
    <text evidence="19">Homodimer.</text>
</comment>
<keyword evidence="23" id="KW-1185">Reference proteome</keyword>
<evidence type="ECO:0000259" key="21">
    <source>
        <dbReference type="PROSITE" id="PS50862"/>
    </source>
</evidence>
<evidence type="ECO:0000256" key="3">
    <source>
        <dbReference type="ARBA" id="ARBA00009968"/>
    </source>
</evidence>
<dbReference type="AlphaFoldDB" id="D1AE73"/>
<keyword evidence="12" id="KW-0443">Lipid metabolism</keyword>
<comment type="subcellular location">
    <subcellularLocation>
        <location evidence="1">Cell membrane</location>
        <topology evidence="1">Multi-pass membrane protein</topology>
    </subcellularLocation>
    <subcellularLocation>
        <location evidence="19">Cytoplasm</location>
    </subcellularLocation>
</comment>
<keyword evidence="14" id="KW-0046">Antibiotic resistance</keyword>
<keyword evidence="4" id="KW-1003">Cell membrane</keyword>
<dbReference type="GO" id="GO:0000287">
    <property type="term" value="F:magnesium ion binding"/>
    <property type="evidence" value="ECO:0007669"/>
    <property type="project" value="UniProtKB-UniRule"/>
</dbReference>
<dbReference type="PRINTS" id="PR00982">
    <property type="entry name" value="TRNASYNTHLYS"/>
</dbReference>
<evidence type="ECO:0000256" key="12">
    <source>
        <dbReference type="ARBA" id="ARBA00023098"/>
    </source>
</evidence>
<dbReference type="EC" id="6.1.1.6" evidence="19"/>
<proteinExistence type="inferred from homology"/>
<dbReference type="InterPro" id="IPR024320">
    <property type="entry name" value="LPG_synthase_C"/>
</dbReference>
<comment type="similarity">
    <text evidence="2">In the N-terminal section; belongs to the LPG synthetase family.</text>
</comment>
<dbReference type="GO" id="GO:0005829">
    <property type="term" value="C:cytosol"/>
    <property type="evidence" value="ECO:0007669"/>
    <property type="project" value="TreeGrafter"/>
</dbReference>
<comment type="function">
    <text evidence="16">Catalyzes the production of L-lysyl-tRNA(Lys)transfer and the transfer of a lysyl group from L-lysyl-tRNA(Lys) to membrane-bound phosphatidylglycerol (PG), which produces lysylphosphatidylglycerol (LPG), one of the components of the bacterial membrane with a positive net charge. LPG synthesis contributes to the resistance to cationic antimicrobial peptides (CAMPs) and likely protects M.tuberculosis against the CAMPs produced by competiting microorganisms (bacteriocins). In fact, the modification of anionic phosphatidylglycerol with positively charged L-lysine results in repulsion of the peptides.</text>
</comment>
<dbReference type="NCBIfam" id="NF001756">
    <property type="entry name" value="PRK00484.1"/>
    <property type="match status" value="1"/>
</dbReference>
<dbReference type="PANTHER" id="PTHR42918">
    <property type="entry name" value="LYSYL-TRNA SYNTHETASE"/>
    <property type="match status" value="1"/>
</dbReference>
<keyword evidence="19" id="KW-0648">Protein biosynthesis</keyword>
<feature type="transmembrane region" description="Helical" evidence="20">
    <location>
        <begin position="123"/>
        <end position="143"/>
    </location>
</feature>
<evidence type="ECO:0000256" key="9">
    <source>
        <dbReference type="ARBA" id="ARBA00022741"/>
    </source>
</evidence>
<dbReference type="Pfam" id="PF01336">
    <property type="entry name" value="tRNA_anti-codon"/>
    <property type="match status" value="1"/>
</dbReference>
<dbReference type="SUPFAM" id="SSF50249">
    <property type="entry name" value="Nucleic acid-binding proteins"/>
    <property type="match status" value="1"/>
</dbReference>
<keyword evidence="13 19" id="KW-0030">Aminoacyl-tRNA synthetase</keyword>
<evidence type="ECO:0000256" key="16">
    <source>
        <dbReference type="ARBA" id="ARBA00024681"/>
    </source>
</evidence>
<dbReference type="RefSeq" id="WP_012854283.1">
    <property type="nucleotide sequence ID" value="NC_013510.1"/>
</dbReference>
<keyword evidence="19" id="KW-0460">Magnesium</keyword>
<dbReference type="OrthoDB" id="9801152at2"/>
<evidence type="ECO:0000256" key="11">
    <source>
        <dbReference type="ARBA" id="ARBA00022989"/>
    </source>
</evidence>
<dbReference type="GO" id="GO:0006629">
    <property type="term" value="P:lipid metabolic process"/>
    <property type="evidence" value="ECO:0007669"/>
    <property type="project" value="UniProtKB-KW"/>
</dbReference>
<comment type="similarity">
    <text evidence="3">In the C-terminal section; belongs to the class-II aminoacyl-tRNA synthetase family.</text>
</comment>
<feature type="transmembrane region" description="Helical" evidence="20">
    <location>
        <begin position="96"/>
        <end position="117"/>
    </location>
</feature>
<dbReference type="PANTHER" id="PTHR42918:SF15">
    <property type="entry name" value="LYSINE--TRNA LIGASE, CHLOROPLASTIC_MITOCHONDRIAL"/>
    <property type="match status" value="1"/>
</dbReference>
<comment type="catalytic activity">
    <reaction evidence="18 19">
        <text>tRNA(Lys) + L-lysine + ATP = L-lysyl-tRNA(Lys) + AMP + diphosphate</text>
        <dbReference type="Rhea" id="RHEA:20792"/>
        <dbReference type="Rhea" id="RHEA-COMP:9696"/>
        <dbReference type="Rhea" id="RHEA-COMP:9697"/>
        <dbReference type="ChEBI" id="CHEBI:30616"/>
        <dbReference type="ChEBI" id="CHEBI:32551"/>
        <dbReference type="ChEBI" id="CHEBI:33019"/>
        <dbReference type="ChEBI" id="CHEBI:78442"/>
        <dbReference type="ChEBI" id="CHEBI:78529"/>
        <dbReference type="ChEBI" id="CHEBI:456215"/>
        <dbReference type="EC" id="6.1.1.6"/>
    </reaction>
</comment>
<dbReference type="InterPro" id="IPR018149">
    <property type="entry name" value="Lys-tRNA-synth_II_C"/>
</dbReference>
<evidence type="ECO:0000256" key="7">
    <source>
        <dbReference type="ARBA" id="ARBA00022692"/>
    </source>
</evidence>
<keyword evidence="7 20" id="KW-0812">Transmembrane</keyword>
<dbReference type="Pfam" id="PF16995">
    <property type="entry name" value="tRNA-synt_2_TM"/>
    <property type="match status" value="1"/>
</dbReference>
<dbReference type="EMBL" id="CP001738">
    <property type="protein sequence ID" value="ACY99499.1"/>
    <property type="molecule type" value="Genomic_DNA"/>
</dbReference>